<evidence type="ECO:0000256" key="4">
    <source>
        <dbReference type="PIRSR" id="PIRSR000106-1"/>
    </source>
</evidence>
<dbReference type="SUPFAM" id="SSF51735">
    <property type="entry name" value="NAD(P)-binding Rossmann-fold domains"/>
    <property type="match status" value="1"/>
</dbReference>
<dbReference type="GO" id="GO:0046872">
    <property type="term" value="F:metal ion binding"/>
    <property type="evidence" value="ECO:0007669"/>
    <property type="project" value="UniProtKB-KW"/>
</dbReference>
<dbReference type="InterPro" id="IPR037062">
    <property type="entry name" value="Malic_N_dom_sf"/>
</dbReference>
<feature type="active site" description="Proton acceptor" evidence="4">
    <location>
        <position position="130"/>
    </location>
</feature>
<feature type="binding site" evidence="6">
    <location>
        <position position="202"/>
    </location>
    <ligand>
        <name>a divalent metal cation</name>
        <dbReference type="ChEBI" id="CHEBI:60240"/>
    </ligand>
</feature>
<dbReference type="NCBIfam" id="NF010052">
    <property type="entry name" value="PRK13529.1"/>
    <property type="match status" value="1"/>
</dbReference>
<feature type="binding site" evidence="5">
    <location>
        <position position="417"/>
    </location>
    <ligand>
        <name>(S)-malate</name>
        <dbReference type="ChEBI" id="CHEBI:15589"/>
    </ligand>
</feature>
<comment type="cofactor">
    <cofactor evidence="6">
        <name>Mg(2+)</name>
        <dbReference type="ChEBI" id="CHEBI:18420"/>
    </cofactor>
    <cofactor evidence="6">
        <name>Mn(2+)</name>
        <dbReference type="ChEBI" id="CHEBI:29035"/>
    </cofactor>
    <text evidence="6">Divalent metal cations. Prefers magnesium or manganese.</text>
</comment>
<reference evidence="10" key="1">
    <citation type="submission" date="2021-01" db="EMBL/GenBank/DDBJ databases">
        <authorList>
            <person name="Corre E."/>
            <person name="Pelletier E."/>
            <person name="Niang G."/>
            <person name="Scheremetjew M."/>
            <person name="Finn R."/>
            <person name="Kale V."/>
            <person name="Holt S."/>
            <person name="Cochrane G."/>
            <person name="Meng A."/>
            <person name="Brown T."/>
            <person name="Cohen L."/>
        </authorList>
    </citation>
    <scope>NUCLEOTIDE SEQUENCE</scope>
    <source>
        <strain evidence="10">RCC1614</strain>
    </source>
</reference>
<name>A0A7R9XW85_MICPS</name>
<evidence type="ECO:0000256" key="3">
    <source>
        <dbReference type="ARBA" id="ARBA00022723"/>
    </source>
</evidence>
<dbReference type="AlphaFoldDB" id="A0A7R9XW85"/>
<sequence length="524" mass="56418">MSAAIAAIKGFRAVSKAIDKYTFLRHLRESDATSFYRVLVNHAMELLPYVYTPTVGEACQTYHRLPIRTNGVYITADDAGKVGDALRTRARDVGAGDGDGKLKVAVVTDGERILGLGDLGAGGMGIAEGKILLYTVCAGVEPAACLPVCLDVGTDNQALLDDPKYRGLRRKRLRGAAYDDLVEEFMAEMRSWQPRCLVQFEDFGNANAFRVLEKYRRVQPCFNDDIQGTACVALAALLSGLRATGGQLTDQTVLFYGAGEAGVGIGELIAMAMEKAGLSKRDAMRRCLFMDSKGLVCKARLEGYGGEKFALQPHKIPFAHDVAYQPNLLAAVDALRPTALIGVSTIAGAFDEAVVKRMAALNPRPVIMPLSNPTPLAECTFEQAVSWTNGEVVFASGSPFPPLRRAGGETLYPAQANNAYVFPALGHAAVLSNAREVSDDAFLDCAYELASVSTAECVATGKLFPDFDSIRDVSKKLVASVAAKMEARGETRERVGGIEAWVAKVEREFWCPEADDAPVARSRL</sequence>
<dbReference type="GO" id="GO:0051287">
    <property type="term" value="F:NAD binding"/>
    <property type="evidence" value="ECO:0007669"/>
    <property type="project" value="InterPro"/>
</dbReference>
<organism evidence="10">
    <name type="scientific">Micromonas pusilla</name>
    <name type="common">Picoplanktonic green alga</name>
    <name type="synonym">Chromulina pusilla</name>
    <dbReference type="NCBI Taxonomy" id="38833"/>
    <lineage>
        <taxon>Eukaryota</taxon>
        <taxon>Viridiplantae</taxon>
        <taxon>Chlorophyta</taxon>
        <taxon>Mamiellophyceae</taxon>
        <taxon>Mamiellales</taxon>
        <taxon>Mamiellaceae</taxon>
        <taxon>Micromonas</taxon>
    </lineage>
</organism>
<evidence type="ECO:0000256" key="5">
    <source>
        <dbReference type="PIRSR" id="PIRSR000106-2"/>
    </source>
</evidence>
<proteinExistence type="inferred from homology"/>
<keyword evidence="3 6" id="KW-0479">Metal-binding</keyword>
<evidence type="ECO:0000259" key="8">
    <source>
        <dbReference type="SMART" id="SM00919"/>
    </source>
</evidence>
<dbReference type="PIRSF" id="PIRSF000106">
    <property type="entry name" value="ME"/>
    <property type="match status" value="1"/>
</dbReference>
<gene>
    <name evidence="10" type="ORF">MPUS1402_LOCUS2348</name>
</gene>
<dbReference type="PRINTS" id="PR00072">
    <property type="entry name" value="MALOXRDTASE"/>
</dbReference>
<evidence type="ECO:0000256" key="2">
    <source>
        <dbReference type="ARBA" id="ARBA00008785"/>
    </source>
</evidence>
<dbReference type="SMART" id="SM01274">
    <property type="entry name" value="malic"/>
    <property type="match status" value="1"/>
</dbReference>
<dbReference type="Pfam" id="PF00390">
    <property type="entry name" value="malic"/>
    <property type="match status" value="1"/>
</dbReference>
<dbReference type="InterPro" id="IPR012302">
    <property type="entry name" value="Malic_NAD-bd"/>
</dbReference>
<dbReference type="GO" id="GO:0006108">
    <property type="term" value="P:malate metabolic process"/>
    <property type="evidence" value="ECO:0007669"/>
    <property type="project" value="TreeGrafter"/>
</dbReference>
<dbReference type="PANTHER" id="PTHR23406">
    <property type="entry name" value="MALIC ENZYME-RELATED"/>
    <property type="match status" value="1"/>
</dbReference>
<dbReference type="Gene3D" id="3.40.50.720">
    <property type="entry name" value="NAD(P)-binding Rossmann-like Domain"/>
    <property type="match status" value="1"/>
</dbReference>
<dbReference type="InterPro" id="IPR046346">
    <property type="entry name" value="Aminoacid_DH-like_N_sf"/>
</dbReference>
<evidence type="ECO:0000256" key="7">
    <source>
        <dbReference type="RuleBase" id="RU003426"/>
    </source>
</evidence>
<feature type="domain" description="Malic enzyme NAD-binding" evidence="8">
    <location>
        <begin position="226"/>
        <end position="486"/>
    </location>
</feature>
<dbReference type="InterPro" id="IPR015884">
    <property type="entry name" value="Malic_enzyme_CS"/>
</dbReference>
<comment type="similarity">
    <text evidence="2 7">Belongs to the malic enzymes family.</text>
</comment>
<evidence type="ECO:0000259" key="9">
    <source>
        <dbReference type="SMART" id="SM01274"/>
    </source>
</evidence>
<dbReference type="InterPro" id="IPR036291">
    <property type="entry name" value="NAD(P)-bd_dom_sf"/>
</dbReference>
<dbReference type="InterPro" id="IPR001891">
    <property type="entry name" value="Malic_OxRdtase"/>
</dbReference>
<feature type="domain" description="Malic enzyme N-terminal" evidence="9">
    <location>
        <begin position="28"/>
        <end position="216"/>
    </location>
</feature>
<dbReference type="EMBL" id="HBDY01003110">
    <property type="protein sequence ID" value="CAD8230556.1"/>
    <property type="molecule type" value="Transcribed_RNA"/>
</dbReference>
<feature type="binding site" evidence="5">
    <location>
        <position position="372"/>
    </location>
    <ligand>
        <name>(S)-malate</name>
        <dbReference type="ChEBI" id="CHEBI:15589"/>
    </ligand>
</feature>
<feature type="active site" description="Proton donor" evidence="4">
    <location>
        <position position="51"/>
    </location>
</feature>
<dbReference type="FunFam" id="3.40.50.720:FF:000635">
    <property type="entry name" value="NADP-dependent malic enzyme"/>
    <property type="match status" value="1"/>
</dbReference>
<accession>A0A7R9XW85</accession>
<dbReference type="Pfam" id="PF03949">
    <property type="entry name" value="Malic_M"/>
    <property type="match status" value="1"/>
</dbReference>
<evidence type="ECO:0000256" key="6">
    <source>
        <dbReference type="PIRSR" id="PIRSR000106-3"/>
    </source>
</evidence>
<protein>
    <recommendedName>
        <fullName evidence="7">Malic enzyme</fullName>
    </recommendedName>
</protein>
<evidence type="ECO:0000256" key="1">
    <source>
        <dbReference type="ARBA" id="ARBA00001936"/>
    </source>
</evidence>
<dbReference type="Gene3D" id="3.40.50.10380">
    <property type="entry name" value="Malic enzyme, N-terminal domain"/>
    <property type="match status" value="1"/>
</dbReference>
<dbReference type="PROSITE" id="PS00331">
    <property type="entry name" value="MALIC_ENZYMES"/>
    <property type="match status" value="1"/>
</dbReference>
<dbReference type="SMART" id="SM00919">
    <property type="entry name" value="Malic_M"/>
    <property type="match status" value="1"/>
</dbReference>
<dbReference type="InterPro" id="IPR012301">
    <property type="entry name" value="Malic_N_dom"/>
</dbReference>
<comment type="cofactor">
    <cofactor evidence="1">
        <name>Mn(2+)</name>
        <dbReference type="ChEBI" id="CHEBI:29035"/>
    </cofactor>
</comment>
<dbReference type="PANTHER" id="PTHR23406:SF68">
    <property type="entry name" value="MALIC ENZYME"/>
    <property type="match status" value="1"/>
</dbReference>
<evidence type="ECO:0000313" key="10">
    <source>
        <dbReference type="EMBL" id="CAD8230556.1"/>
    </source>
</evidence>
<keyword evidence="7" id="KW-0560">Oxidoreductase</keyword>
<feature type="binding site" evidence="6">
    <location>
        <position position="201"/>
    </location>
    <ligand>
        <name>a divalent metal cation</name>
        <dbReference type="ChEBI" id="CHEBI:60240"/>
    </ligand>
</feature>
<feature type="binding site" evidence="6">
    <location>
        <position position="225"/>
    </location>
    <ligand>
        <name>a divalent metal cation</name>
        <dbReference type="ChEBI" id="CHEBI:60240"/>
    </ligand>
</feature>
<dbReference type="SUPFAM" id="SSF53223">
    <property type="entry name" value="Aminoacid dehydrogenase-like, N-terminal domain"/>
    <property type="match status" value="1"/>
</dbReference>
<dbReference type="GO" id="GO:0004473">
    <property type="term" value="F:malate dehydrogenase (decarboxylating) (NADP+) activity"/>
    <property type="evidence" value="ECO:0007669"/>
    <property type="project" value="TreeGrafter"/>
</dbReference>
<feature type="binding site" evidence="5">
    <location>
        <position position="112"/>
    </location>
    <ligand>
        <name>(S)-malate</name>
        <dbReference type="ChEBI" id="CHEBI:15589"/>
    </ligand>
</feature>